<feature type="transmembrane region" description="Helical" evidence="7">
    <location>
        <begin position="355"/>
        <end position="375"/>
    </location>
</feature>
<dbReference type="InterPro" id="IPR036259">
    <property type="entry name" value="MFS_trans_sf"/>
</dbReference>
<keyword evidence="10" id="KW-1185">Reference proteome</keyword>
<dbReference type="SUPFAM" id="SSF103473">
    <property type="entry name" value="MFS general substrate transporter"/>
    <property type="match status" value="1"/>
</dbReference>
<feature type="transmembrane region" description="Helical" evidence="7">
    <location>
        <begin position="445"/>
        <end position="466"/>
    </location>
</feature>
<dbReference type="InterPro" id="IPR011701">
    <property type="entry name" value="MFS"/>
</dbReference>
<keyword evidence="5 7" id="KW-0472">Membrane</keyword>
<dbReference type="Gene3D" id="1.20.1250.20">
    <property type="entry name" value="MFS general substrate transporter like domains"/>
    <property type="match status" value="1"/>
</dbReference>
<comment type="subcellular location">
    <subcellularLocation>
        <location evidence="1">Membrane</location>
        <topology evidence="1">Multi-pass membrane protein</topology>
    </subcellularLocation>
</comment>
<dbReference type="InterPro" id="IPR020846">
    <property type="entry name" value="MFS_dom"/>
</dbReference>
<comment type="caution">
    <text evidence="9">The sequence shown here is derived from an EMBL/GenBank/DDBJ whole genome shotgun (WGS) entry which is preliminary data.</text>
</comment>
<dbReference type="Pfam" id="PF07690">
    <property type="entry name" value="MFS_1"/>
    <property type="match status" value="1"/>
</dbReference>
<evidence type="ECO:0000256" key="2">
    <source>
        <dbReference type="ARBA" id="ARBA00022448"/>
    </source>
</evidence>
<name>A0ABR1L0B2_9PEZI</name>
<organism evidence="9 10">
    <name type="scientific">Phyllosticta citriasiana</name>
    <dbReference type="NCBI Taxonomy" id="595635"/>
    <lineage>
        <taxon>Eukaryota</taxon>
        <taxon>Fungi</taxon>
        <taxon>Dikarya</taxon>
        <taxon>Ascomycota</taxon>
        <taxon>Pezizomycotina</taxon>
        <taxon>Dothideomycetes</taxon>
        <taxon>Dothideomycetes incertae sedis</taxon>
        <taxon>Botryosphaeriales</taxon>
        <taxon>Phyllostictaceae</taxon>
        <taxon>Phyllosticta</taxon>
    </lineage>
</organism>
<gene>
    <name evidence="9" type="ORF">IWZ03DRAFT_16217</name>
</gene>
<evidence type="ECO:0000256" key="7">
    <source>
        <dbReference type="SAM" id="Phobius"/>
    </source>
</evidence>
<dbReference type="PROSITE" id="PS50850">
    <property type="entry name" value="MFS"/>
    <property type="match status" value="1"/>
</dbReference>
<evidence type="ECO:0000256" key="4">
    <source>
        <dbReference type="ARBA" id="ARBA00022989"/>
    </source>
</evidence>
<keyword evidence="2" id="KW-0813">Transport</keyword>
<feature type="compositionally biased region" description="Basic and acidic residues" evidence="6">
    <location>
        <begin position="28"/>
        <end position="38"/>
    </location>
</feature>
<feature type="compositionally biased region" description="Polar residues" evidence="6">
    <location>
        <begin position="1"/>
        <end position="26"/>
    </location>
</feature>
<proteinExistence type="predicted"/>
<evidence type="ECO:0000256" key="3">
    <source>
        <dbReference type="ARBA" id="ARBA00022692"/>
    </source>
</evidence>
<evidence type="ECO:0000256" key="6">
    <source>
        <dbReference type="SAM" id="MobiDB-lite"/>
    </source>
</evidence>
<reference evidence="9 10" key="1">
    <citation type="submission" date="2024-04" db="EMBL/GenBank/DDBJ databases">
        <title>Phyllosticta paracitricarpa is synonymous to the EU quarantine fungus P. citricarpa based on phylogenomic analyses.</title>
        <authorList>
            <consortium name="Lawrence Berkeley National Laboratory"/>
            <person name="Van Ingen-Buijs V.A."/>
            <person name="Van Westerhoven A.C."/>
            <person name="Haridas S."/>
            <person name="Skiadas P."/>
            <person name="Martin F."/>
            <person name="Groenewald J.Z."/>
            <person name="Crous P.W."/>
            <person name="Seidl M.F."/>
        </authorList>
    </citation>
    <scope>NUCLEOTIDE SEQUENCE [LARGE SCALE GENOMIC DNA]</scope>
    <source>
        <strain evidence="9 10">CBS 123371</strain>
    </source>
</reference>
<keyword evidence="4 7" id="KW-1133">Transmembrane helix</keyword>
<feature type="transmembrane region" description="Helical" evidence="7">
    <location>
        <begin position="131"/>
        <end position="148"/>
    </location>
</feature>
<protein>
    <submittedName>
        <fullName evidence="9">MFS allantoate transporter</fullName>
    </submittedName>
</protein>
<feature type="transmembrane region" description="Helical" evidence="7">
    <location>
        <begin position="216"/>
        <end position="235"/>
    </location>
</feature>
<evidence type="ECO:0000313" key="9">
    <source>
        <dbReference type="EMBL" id="KAK7524011.1"/>
    </source>
</evidence>
<dbReference type="PANTHER" id="PTHR43791">
    <property type="entry name" value="PERMEASE-RELATED"/>
    <property type="match status" value="1"/>
</dbReference>
<feature type="transmembrane region" description="Helical" evidence="7">
    <location>
        <begin position="478"/>
        <end position="500"/>
    </location>
</feature>
<evidence type="ECO:0000259" key="8">
    <source>
        <dbReference type="PROSITE" id="PS50850"/>
    </source>
</evidence>
<feature type="region of interest" description="Disordered" evidence="6">
    <location>
        <begin position="1"/>
        <end position="53"/>
    </location>
</feature>
<dbReference type="Proteomes" id="UP001363622">
    <property type="component" value="Unassembled WGS sequence"/>
</dbReference>
<dbReference type="PANTHER" id="PTHR43791:SF26">
    <property type="entry name" value="ALLANTOATE TRANSPORTER, PUTATIVE (AFU_ORTHOLOGUE AFUA_5G09470)-RELATED"/>
    <property type="match status" value="1"/>
</dbReference>
<feature type="transmembrane region" description="Helical" evidence="7">
    <location>
        <begin position="88"/>
        <end position="111"/>
    </location>
</feature>
<feature type="domain" description="Major facilitator superfamily (MFS) profile" evidence="8">
    <location>
        <begin position="88"/>
        <end position="505"/>
    </location>
</feature>
<keyword evidence="3 7" id="KW-0812">Transmembrane</keyword>
<feature type="transmembrane region" description="Helical" evidence="7">
    <location>
        <begin position="155"/>
        <end position="172"/>
    </location>
</feature>
<feature type="transmembrane region" description="Helical" evidence="7">
    <location>
        <begin position="247"/>
        <end position="267"/>
    </location>
</feature>
<dbReference type="EMBL" id="JBBPHU010000001">
    <property type="protein sequence ID" value="KAK7524011.1"/>
    <property type="molecule type" value="Genomic_DNA"/>
</dbReference>
<sequence>MRLISNHRSSAAPTQDDSEAATSPTPQDDLKRRVEHVETAPSTHGDGKPPLVTDGDAAMAIIRDTEAMHDPIDAAEEKRLVRKIDLRILPYIAVCYAFFYIDKTTLSYAAIFGIKEDLDLVGTRYNWLSSIFYFGFLVWAFPTNFLLQKLPVGKYLGFNIFLWGVLLMAQAGSKNFATLAALRALSGAAEACADPAFMLITTMWYTRREQPVRMGLWYTANGIGIALGGLLGYGIGNIRGALASWKYEFLVIGALCSAWGIIMFLLIPDSPMTAPWLNVRTRHVAIRRLAGNQTGIENKHFKTYQMLEAVRDPKTLLFFIIGVVCNTPNGGISNFGTLIIQGFGYSTLVTTLLQVPYGALIAISILVCVYLNDYYANRLRRNTRCAFILLFLLPNIAGCLGLRFVPAHRHIARLWCYYLTGPYNAAFVLVLSLSMGNTAGHTKKIVTNAFLFLGYCVGNIAGPFFFKTEQAPGYELGVWSMLFCHLAEVVLVCVLWAMLARENRARDRRKAEREAAGVVAERDAEATAFEDLTDWENENFRYVY</sequence>
<accession>A0ABR1L0B2</accession>
<evidence type="ECO:0000256" key="5">
    <source>
        <dbReference type="ARBA" id="ARBA00023136"/>
    </source>
</evidence>
<feature type="transmembrane region" description="Helical" evidence="7">
    <location>
        <begin position="387"/>
        <end position="405"/>
    </location>
</feature>
<evidence type="ECO:0000313" key="10">
    <source>
        <dbReference type="Proteomes" id="UP001363622"/>
    </source>
</evidence>
<feature type="transmembrane region" description="Helical" evidence="7">
    <location>
        <begin position="411"/>
        <end position="433"/>
    </location>
</feature>
<evidence type="ECO:0000256" key="1">
    <source>
        <dbReference type="ARBA" id="ARBA00004141"/>
    </source>
</evidence>